<dbReference type="InterPro" id="IPR000374">
    <property type="entry name" value="PC_trans"/>
</dbReference>
<keyword evidence="14" id="KW-0443">Lipid metabolism</keyword>
<evidence type="ECO:0000256" key="1">
    <source>
        <dbReference type="ARBA" id="ARBA00001698"/>
    </source>
</evidence>
<feature type="transmembrane region" description="Helical" evidence="19">
    <location>
        <begin position="187"/>
        <end position="214"/>
    </location>
</feature>
<dbReference type="RefSeq" id="WP_263609099.1">
    <property type="nucleotide sequence ID" value="NZ_JAOVQM010000016.1"/>
</dbReference>
<comment type="caution">
    <text evidence="20">The sequence shown here is derived from an EMBL/GenBank/DDBJ whole genome shotgun (WGS) entry which is preliminary data.</text>
</comment>
<feature type="transmembrane region" description="Helical" evidence="19">
    <location>
        <begin position="59"/>
        <end position="78"/>
    </location>
</feature>
<dbReference type="PANTHER" id="PTHR46382">
    <property type="entry name" value="PHOSPHATIDATE CYTIDYLYLTRANSFERASE"/>
    <property type="match status" value="1"/>
</dbReference>
<accession>A0ABT2Y848</accession>
<feature type="transmembrane region" description="Helical" evidence="19">
    <location>
        <begin position="234"/>
        <end position="259"/>
    </location>
</feature>
<feature type="transmembrane region" description="Helical" evidence="19">
    <location>
        <begin position="5"/>
        <end position="21"/>
    </location>
</feature>
<evidence type="ECO:0000256" key="14">
    <source>
        <dbReference type="ARBA" id="ARBA00023098"/>
    </source>
</evidence>
<feature type="transmembrane region" description="Helical" evidence="19">
    <location>
        <begin position="124"/>
        <end position="141"/>
    </location>
</feature>
<keyword evidence="21" id="KW-1185">Reference proteome</keyword>
<reference evidence="20" key="1">
    <citation type="submission" date="2022-09" db="EMBL/GenBank/DDBJ databases">
        <title>Novel Mycoplasma species identified in domestic and wild animals.</title>
        <authorList>
            <person name="Volokhov D.V."/>
            <person name="Furtak V.A."/>
            <person name="Zagorodnyaya T.A."/>
        </authorList>
    </citation>
    <scope>NUCLEOTIDE SEQUENCE</scope>
    <source>
        <strain evidence="20">Oakley</strain>
    </source>
</reference>
<dbReference type="PROSITE" id="PS01315">
    <property type="entry name" value="CDS"/>
    <property type="match status" value="1"/>
</dbReference>
<sequence length="314" mass="34629">MKQRIITGAALLAIFIPIVILKPLFMVFQIAMIAMVVVGSLELISMYNKQKKFSKVPSALTVIAAILTYLTAVLAWSSDTILPGLTPIDIKVNFVAIAMVVVFLMFGLIVFYDDYDGSDIGKSITVIYYMGLGAAAISILRLIGVRFIVYLFLVTIATDMFAYFFGMRFGKHKMAPKISPKKSWEGAFAGTIIATILGTGFALFYGDVFTWKFLNDPFQQTLLQNFSSLGYEPLWIQALVFIPITMVASILGQVGDLVASRLKRTYEIKDFGKIFPGHGGVLDRFDSAIFVALFLVAVFMAINALFPLAITVLI</sequence>
<feature type="transmembrane region" description="Helical" evidence="19">
    <location>
        <begin position="90"/>
        <end position="112"/>
    </location>
</feature>
<dbReference type="EC" id="2.7.7.41" evidence="6 18"/>
<comment type="subcellular location">
    <subcellularLocation>
        <location evidence="2">Cell membrane</location>
        <topology evidence="2">Multi-pass membrane protein</topology>
    </subcellularLocation>
</comment>
<dbReference type="GO" id="GO:0016779">
    <property type="term" value="F:nucleotidyltransferase activity"/>
    <property type="evidence" value="ECO:0007669"/>
    <property type="project" value="UniProtKB-KW"/>
</dbReference>
<evidence type="ECO:0000256" key="17">
    <source>
        <dbReference type="ARBA" id="ARBA00023264"/>
    </source>
</evidence>
<evidence type="ECO:0000256" key="19">
    <source>
        <dbReference type="SAM" id="Phobius"/>
    </source>
</evidence>
<evidence type="ECO:0000256" key="13">
    <source>
        <dbReference type="ARBA" id="ARBA00022989"/>
    </source>
</evidence>
<keyword evidence="9" id="KW-0444">Lipid biosynthesis</keyword>
<organism evidence="20 21">
    <name type="scientific">Paracholeplasma manati</name>
    <dbReference type="NCBI Taxonomy" id="591373"/>
    <lineage>
        <taxon>Bacteria</taxon>
        <taxon>Bacillati</taxon>
        <taxon>Mycoplasmatota</taxon>
        <taxon>Mollicutes</taxon>
        <taxon>Acholeplasmatales</taxon>
        <taxon>Acholeplasmataceae</taxon>
        <taxon>Paracholeplasma</taxon>
    </lineage>
</organism>
<comment type="pathway">
    <text evidence="4">Lipid metabolism.</text>
</comment>
<feature type="transmembrane region" description="Helical" evidence="19">
    <location>
        <begin position="147"/>
        <end position="166"/>
    </location>
</feature>
<dbReference type="EMBL" id="JAOVQM010000016">
    <property type="protein sequence ID" value="MCV2232911.1"/>
    <property type="molecule type" value="Genomic_DNA"/>
</dbReference>
<proteinExistence type="inferred from homology"/>
<evidence type="ECO:0000256" key="5">
    <source>
        <dbReference type="ARBA" id="ARBA00010185"/>
    </source>
</evidence>
<evidence type="ECO:0000256" key="18">
    <source>
        <dbReference type="RuleBase" id="RU003938"/>
    </source>
</evidence>
<dbReference type="PANTHER" id="PTHR46382:SF1">
    <property type="entry name" value="PHOSPHATIDATE CYTIDYLYLTRANSFERASE"/>
    <property type="match status" value="1"/>
</dbReference>
<dbReference type="Pfam" id="PF01148">
    <property type="entry name" value="CTP_transf_1"/>
    <property type="match status" value="1"/>
</dbReference>
<evidence type="ECO:0000256" key="6">
    <source>
        <dbReference type="ARBA" id="ARBA00012487"/>
    </source>
</evidence>
<evidence type="ECO:0000256" key="4">
    <source>
        <dbReference type="ARBA" id="ARBA00005189"/>
    </source>
</evidence>
<keyword evidence="13 19" id="KW-1133">Transmembrane helix</keyword>
<gene>
    <name evidence="20" type="ORF">N7548_08770</name>
</gene>
<dbReference type="Proteomes" id="UP001177160">
    <property type="component" value="Unassembled WGS sequence"/>
</dbReference>
<keyword evidence="11 18" id="KW-0812">Transmembrane</keyword>
<evidence type="ECO:0000256" key="3">
    <source>
        <dbReference type="ARBA" id="ARBA00005119"/>
    </source>
</evidence>
<comment type="similarity">
    <text evidence="5 18">Belongs to the CDS family.</text>
</comment>
<evidence type="ECO:0000256" key="16">
    <source>
        <dbReference type="ARBA" id="ARBA00023209"/>
    </source>
</evidence>
<protein>
    <recommendedName>
        <fullName evidence="7 18">Phosphatidate cytidylyltransferase</fullName>
        <ecNumber evidence="6 18">2.7.7.41</ecNumber>
    </recommendedName>
</protein>
<evidence type="ECO:0000313" key="21">
    <source>
        <dbReference type="Proteomes" id="UP001177160"/>
    </source>
</evidence>
<evidence type="ECO:0000313" key="20">
    <source>
        <dbReference type="EMBL" id="MCV2232911.1"/>
    </source>
</evidence>
<evidence type="ECO:0000256" key="12">
    <source>
        <dbReference type="ARBA" id="ARBA00022695"/>
    </source>
</evidence>
<evidence type="ECO:0000256" key="7">
    <source>
        <dbReference type="ARBA" id="ARBA00019373"/>
    </source>
</evidence>
<comment type="catalytic activity">
    <reaction evidence="1 18">
        <text>a 1,2-diacyl-sn-glycero-3-phosphate + CTP + H(+) = a CDP-1,2-diacyl-sn-glycerol + diphosphate</text>
        <dbReference type="Rhea" id="RHEA:16229"/>
        <dbReference type="ChEBI" id="CHEBI:15378"/>
        <dbReference type="ChEBI" id="CHEBI:33019"/>
        <dbReference type="ChEBI" id="CHEBI:37563"/>
        <dbReference type="ChEBI" id="CHEBI:58332"/>
        <dbReference type="ChEBI" id="CHEBI:58608"/>
        <dbReference type="EC" id="2.7.7.41"/>
    </reaction>
</comment>
<evidence type="ECO:0000256" key="2">
    <source>
        <dbReference type="ARBA" id="ARBA00004651"/>
    </source>
</evidence>
<evidence type="ECO:0000256" key="10">
    <source>
        <dbReference type="ARBA" id="ARBA00022679"/>
    </source>
</evidence>
<name>A0ABT2Y848_9MOLU</name>
<keyword evidence="8" id="KW-1003">Cell membrane</keyword>
<evidence type="ECO:0000256" key="8">
    <source>
        <dbReference type="ARBA" id="ARBA00022475"/>
    </source>
</evidence>
<feature type="transmembrane region" description="Helical" evidence="19">
    <location>
        <begin position="27"/>
        <end position="47"/>
    </location>
</feature>
<feature type="transmembrane region" description="Helical" evidence="19">
    <location>
        <begin position="288"/>
        <end position="310"/>
    </location>
</feature>
<evidence type="ECO:0000256" key="9">
    <source>
        <dbReference type="ARBA" id="ARBA00022516"/>
    </source>
</evidence>
<keyword evidence="12 18" id="KW-0548">Nucleotidyltransferase</keyword>
<comment type="pathway">
    <text evidence="3 18">Phospholipid metabolism; CDP-diacylglycerol biosynthesis; CDP-diacylglycerol from sn-glycerol 3-phosphate: step 3/3.</text>
</comment>
<keyword evidence="10 18" id="KW-0808">Transferase</keyword>
<evidence type="ECO:0000256" key="15">
    <source>
        <dbReference type="ARBA" id="ARBA00023136"/>
    </source>
</evidence>
<keyword evidence="15 19" id="KW-0472">Membrane</keyword>
<evidence type="ECO:0000256" key="11">
    <source>
        <dbReference type="ARBA" id="ARBA00022692"/>
    </source>
</evidence>
<keyword evidence="16" id="KW-0594">Phospholipid biosynthesis</keyword>
<keyword evidence="17" id="KW-1208">Phospholipid metabolism</keyword>